<evidence type="ECO:0000256" key="6">
    <source>
        <dbReference type="ARBA" id="ARBA00022989"/>
    </source>
</evidence>
<comment type="subcellular location">
    <subcellularLocation>
        <location evidence="1">Cell membrane</location>
        <topology evidence="1">Multi-pass membrane protein</topology>
    </subcellularLocation>
</comment>
<dbReference type="GO" id="GO:0005886">
    <property type="term" value="C:plasma membrane"/>
    <property type="evidence" value="ECO:0007669"/>
    <property type="project" value="UniProtKB-SubCell"/>
</dbReference>
<accession>A0A7W7MWS1</accession>
<dbReference type="GO" id="GO:0000287">
    <property type="term" value="F:magnesium ion binding"/>
    <property type="evidence" value="ECO:0007669"/>
    <property type="project" value="TreeGrafter"/>
</dbReference>
<sequence>MAPRPSESGVPSETDVEAHPANRIGTAPPRTRAWRRGELEAEGFPVTAMREHLRSPDAVVWLDLCGARHEDLGVVADELDLDHVAVEDAVSRHERTKLDRYHGYAFLNMYVPVVDGGDLTLHELSAFITDRALVTVRQDRGFDVDALIRRWDESAGPDTGGTGAGFLLYGLLDLVVDLQLDAVQALDEEADEVEELVFGDAFPVKEIQRRSYRLRRNLTALRRVAVPMREVVNTLLRRDVKLVAPPLTPYFQDVYDHTLRVAEWTEGLRELVADLLDARLALQGNRLNEVMKKVTSWAAIIAVPTAVTGFYGQNLPYPGFAEHSGFIASTVIILVCSGTLYVVFKLRDWL</sequence>
<dbReference type="InterPro" id="IPR002523">
    <property type="entry name" value="MgTranspt_CorA/ZnTranspt_ZntB"/>
</dbReference>
<reference evidence="10" key="3">
    <citation type="submission" date="2023-12" db="EMBL/GenBank/DDBJ databases">
        <authorList>
            <person name="Sun Q."/>
            <person name="Inoue M."/>
        </authorList>
    </citation>
    <scope>NUCLEOTIDE SEQUENCE</scope>
    <source>
        <strain evidence="10">JCM 10667</strain>
    </source>
</reference>
<feature type="transmembrane region" description="Helical" evidence="9">
    <location>
        <begin position="324"/>
        <end position="344"/>
    </location>
</feature>
<evidence type="ECO:0000256" key="7">
    <source>
        <dbReference type="ARBA" id="ARBA00023136"/>
    </source>
</evidence>
<evidence type="ECO:0000256" key="4">
    <source>
        <dbReference type="ARBA" id="ARBA00022475"/>
    </source>
</evidence>
<dbReference type="InterPro" id="IPR045861">
    <property type="entry name" value="CorA_cytoplasmic_dom"/>
</dbReference>
<dbReference type="GO" id="GO:0050897">
    <property type="term" value="F:cobalt ion binding"/>
    <property type="evidence" value="ECO:0007669"/>
    <property type="project" value="TreeGrafter"/>
</dbReference>
<feature type="transmembrane region" description="Helical" evidence="9">
    <location>
        <begin position="294"/>
        <end position="312"/>
    </location>
</feature>
<evidence type="ECO:0000256" key="3">
    <source>
        <dbReference type="ARBA" id="ARBA00022448"/>
    </source>
</evidence>
<keyword evidence="5 9" id="KW-0812">Transmembrane</keyword>
<keyword evidence="6 9" id="KW-1133">Transmembrane helix</keyword>
<dbReference type="Pfam" id="PF01544">
    <property type="entry name" value="CorA"/>
    <property type="match status" value="1"/>
</dbReference>
<dbReference type="EMBL" id="JACHMV010000001">
    <property type="protein sequence ID" value="MBB4773149.1"/>
    <property type="molecule type" value="Genomic_DNA"/>
</dbReference>
<keyword evidence="13" id="KW-1185">Reference proteome</keyword>
<evidence type="ECO:0000256" key="5">
    <source>
        <dbReference type="ARBA" id="ARBA00022692"/>
    </source>
</evidence>
<organism evidence="11 12">
    <name type="scientific">Actinomadura livida</name>
    <dbReference type="NCBI Taxonomy" id="79909"/>
    <lineage>
        <taxon>Bacteria</taxon>
        <taxon>Bacillati</taxon>
        <taxon>Actinomycetota</taxon>
        <taxon>Actinomycetes</taxon>
        <taxon>Streptosporangiales</taxon>
        <taxon>Thermomonosporaceae</taxon>
        <taxon>Actinomadura</taxon>
    </lineage>
</organism>
<evidence type="ECO:0000256" key="9">
    <source>
        <dbReference type="SAM" id="Phobius"/>
    </source>
</evidence>
<dbReference type="Gene3D" id="3.30.460.20">
    <property type="entry name" value="CorA soluble domain-like"/>
    <property type="match status" value="1"/>
</dbReference>
<dbReference type="SUPFAM" id="SSF143865">
    <property type="entry name" value="CorA soluble domain-like"/>
    <property type="match status" value="1"/>
</dbReference>
<keyword evidence="7 9" id="KW-0472">Membrane</keyword>
<dbReference type="PANTHER" id="PTHR46494:SF1">
    <property type="entry name" value="CORA FAMILY METAL ION TRANSPORTER (EUROFUNG)"/>
    <property type="match status" value="1"/>
</dbReference>
<evidence type="ECO:0000313" key="12">
    <source>
        <dbReference type="Proteomes" id="UP000549343"/>
    </source>
</evidence>
<dbReference type="PANTHER" id="PTHR46494">
    <property type="entry name" value="CORA FAMILY METAL ION TRANSPORTER (EUROFUNG)"/>
    <property type="match status" value="1"/>
</dbReference>
<reference evidence="11 12" key="2">
    <citation type="submission" date="2020-08" db="EMBL/GenBank/DDBJ databases">
        <title>Sequencing the genomes of 1000 actinobacteria strains.</title>
        <authorList>
            <person name="Klenk H.-P."/>
        </authorList>
    </citation>
    <scope>NUCLEOTIDE SEQUENCE [LARGE SCALE GENOMIC DNA]</scope>
    <source>
        <strain evidence="11 12">DSM 44772</strain>
    </source>
</reference>
<dbReference type="Gene3D" id="1.20.58.340">
    <property type="entry name" value="Magnesium transport protein CorA, transmembrane region"/>
    <property type="match status" value="2"/>
</dbReference>
<feature type="region of interest" description="Disordered" evidence="8">
    <location>
        <begin position="1"/>
        <end position="32"/>
    </location>
</feature>
<comment type="similarity">
    <text evidence="2">Belongs to the CorA metal ion transporter (MIT) (TC 1.A.35) family.</text>
</comment>
<keyword evidence="4" id="KW-1003">Cell membrane</keyword>
<dbReference type="RefSeq" id="WP_184881074.1">
    <property type="nucleotide sequence ID" value="NZ_BAAAHD010000033.1"/>
</dbReference>
<dbReference type="SUPFAM" id="SSF144083">
    <property type="entry name" value="Magnesium transport protein CorA, transmembrane region"/>
    <property type="match status" value="1"/>
</dbReference>
<evidence type="ECO:0000313" key="10">
    <source>
        <dbReference type="EMBL" id="GAA0572566.1"/>
    </source>
</evidence>
<dbReference type="Proteomes" id="UP001501427">
    <property type="component" value="Unassembled WGS sequence"/>
</dbReference>
<reference evidence="10 13" key="1">
    <citation type="journal article" date="2019" name="Int. J. Syst. Evol. Microbiol.">
        <title>The Global Catalogue of Microorganisms (GCM) 10K type strain sequencing project: providing services to taxonomists for standard genome sequencing and annotation.</title>
        <authorList>
            <consortium name="The Broad Institute Genomics Platform"/>
            <consortium name="The Broad Institute Genome Sequencing Center for Infectious Disease"/>
            <person name="Wu L."/>
            <person name="Ma J."/>
        </authorList>
    </citation>
    <scope>NUCLEOTIDE SEQUENCE [LARGE SCALE GENOMIC DNA]</scope>
    <source>
        <strain evidence="10 13">JCM 10667</strain>
    </source>
</reference>
<gene>
    <name evidence="11" type="ORF">F4557_001567</name>
    <name evidence="10" type="ORF">GCM10009546_39100</name>
</gene>
<dbReference type="CDD" id="cd12822">
    <property type="entry name" value="TmCorA-like"/>
    <property type="match status" value="1"/>
</dbReference>
<dbReference type="Proteomes" id="UP000549343">
    <property type="component" value="Unassembled WGS sequence"/>
</dbReference>
<evidence type="ECO:0000256" key="8">
    <source>
        <dbReference type="SAM" id="MobiDB-lite"/>
    </source>
</evidence>
<name>A0A7W7MWS1_9ACTN</name>
<comment type="caution">
    <text evidence="11">The sequence shown here is derived from an EMBL/GenBank/DDBJ whole genome shotgun (WGS) entry which is preliminary data.</text>
</comment>
<evidence type="ECO:0000256" key="1">
    <source>
        <dbReference type="ARBA" id="ARBA00004651"/>
    </source>
</evidence>
<dbReference type="InterPro" id="IPR045863">
    <property type="entry name" value="CorA_TM1_TM2"/>
</dbReference>
<dbReference type="GO" id="GO:0015095">
    <property type="term" value="F:magnesium ion transmembrane transporter activity"/>
    <property type="evidence" value="ECO:0007669"/>
    <property type="project" value="TreeGrafter"/>
</dbReference>
<dbReference type="AlphaFoldDB" id="A0A7W7MWS1"/>
<dbReference type="EMBL" id="BAAAHD010000033">
    <property type="protein sequence ID" value="GAA0572566.1"/>
    <property type="molecule type" value="Genomic_DNA"/>
</dbReference>
<evidence type="ECO:0000256" key="2">
    <source>
        <dbReference type="ARBA" id="ARBA00009765"/>
    </source>
</evidence>
<proteinExistence type="inferred from homology"/>
<evidence type="ECO:0000313" key="13">
    <source>
        <dbReference type="Proteomes" id="UP001501427"/>
    </source>
</evidence>
<protein>
    <submittedName>
        <fullName evidence="10 11">Magnesium transporter</fullName>
    </submittedName>
</protein>
<dbReference type="GO" id="GO:0015087">
    <property type="term" value="F:cobalt ion transmembrane transporter activity"/>
    <property type="evidence" value="ECO:0007669"/>
    <property type="project" value="TreeGrafter"/>
</dbReference>
<evidence type="ECO:0000313" key="11">
    <source>
        <dbReference type="EMBL" id="MBB4773149.1"/>
    </source>
</evidence>
<keyword evidence="3" id="KW-0813">Transport</keyword>